<dbReference type="GO" id="GO:0046872">
    <property type="term" value="F:metal ion binding"/>
    <property type="evidence" value="ECO:0007669"/>
    <property type="project" value="UniProtKB-KW"/>
</dbReference>
<dbReference type="Gene3D" id="3.20.20.80">
    <property type="entry name" value="Glycosidases"/>
    <property type="match status" value="1"/>
</dbReference>
<comment type="caution">
    <text evidence="15">The sequence shown here is derived from an EMBL/GenBank/DDBJ whole genome shotgun (WGS) entry which is preliminary data.</text>
</comment>
<dbReference type="SUPFAM" id="SSF51445">
    <property type="entry name" value="(Trans)glycosidases"/>
    <property type="match status" value="1"/>
</dbReference>
<dbReference type="InterPro" id="IPR002044">
    <property type="entry name" value="CBM20"/>
</dbReference>
<evidence type="ECO:0000256" key="6">
    <source>
        <dbReference type="ARBA" id="ARBA00022801"/>
    </source>
</evidence>
<dbReference type="Gene3D" id="2.60.40.1180">
    <property type="entry name" value="Golgi alpha-mannosidase II"/>
    <property type="match status" value="1"/>
</dbReference>
<evidence type="ECO:0000256" key="4">
    <source>
        <dbReference type="ARBA" id="ARBA00012595"/>
    </source>
</evidence>
<comment type="similarity">
    <text evidence="3 10">Belongs to the glycosyl hydrolase 13 family.</text>
</comment>
<keyword evidence="8 11" id="KW-0119">Carbohydrate metabolism</keyword>
<evidence type="ECO:0000313" key="15">
    <source>
        <dbReference type="EMBL" id="PRP89445.1"/>
    </source>
</evidence>
<dbReference type="Pfam" id="PF00128">
    <property type="entry name" value="Alpha-amylase"/>
    <property type="match status" value="1"/>
</dbReference>
<dbReference type="SUPFAM" id="SSF51011">
    <property type="entry name" value="Glycosyl hydrolase domain"/>
    <property type="match status" value="1"/>
</dbReference>
<dbReference type="SUPFAM" id="SSF49452">
    <property type="entry name" value="Starch-binding domain-like"/>
    <property type="match status" value="1"/>
</dbReference>
<dbReference type="SMART" id="SM00642">
    <property type="entry name" value="Aamy"/>
    <property type="match status" value="1"/>
</dbReference>
<comment type="cofactor">
    <cofactor evidence="2">
        <name>Ca(2+)</name>
        <dbReference type="ChEBI" id="CHEBI:29108"/>
    </cofactor>
</comment>
<dbReference type="InterPro" id="IPR013784">
    <property type="entry name" value="Carb-bd-like_fold"/>
</dbReference>
<evidence type="ECO:0000256" key="7">
    <source>
        <dbReference type="ARBA" id="ARBA00022837"/>
    </source>
</evidence>
<dbReference type="InterPro" id="IPR006047">
    <property type="entry name" value="GH13_cat_dom"/>
</dbReference>
<evidence type="ECO:0000256" key="5">
    <source>
        <dbReference type="ARBA" id="ARBA00022723"/>
    </source>
</evidence>
<evidence type="ECO:0000256" key="2">
    <source>
        <dbReference type="ARBA" id="ARBA00001913"/>
    </source>
</evidence>
<evidence type="ECO:0000256" key="13">
    <source>
        <dbReference type="SAM" id="SignalP"/>
    </source>
</evidence>
<dbReference type="EC" id="3.2.1.1" evidence="4 11"/>
<dbReference type="InterPro" id="IPR013783">
    <property type="entry name" value="Ig-like_fold"/>
</dbReference>
<dbReference type="OrthoDB" id="550577at2759"/>
<dbReference type="STRING" id="1890364.A0A2P6NZP3"/>
<feature type="chain" id="PRO_5015144975" description="Alpha-amylase" evidence="13">
    <location>
        <begin position="17"/>
        <end position="585"/>
    </location>
</feature>
<dbReference type="InterPro" id="IPR006046">
    <property type="entry name" value="Alpha_amylase"/>
</dbReference>
<keyword evidence="13" id="KW-0732">Signal</keyword>
<dbReference type="GO" id="GO:0004556">
    <property type="term" value="F:alpha-amylase activity"/>
    <property type="evidence" value="ECO:0007669"/>
    <property type="project" value="UniProtKB-UniRule"/>
</dbReference>
<evidence type="ECO:0000313" key="16">
    <source>
        <dbReference type="Proteomes" id="UP000241769"/>
    </source>
</evidence>
<dbReference type="PROSITE" id="PS51166">
    <property type="entry name" value="CBM20"/>
    <property type="match status" value="1"/>
</dbReference>
<dbReference type="AlphaFoldDB" id="A0A2P6NZP3"/>
<keyword evidence="7" id="KW-0106">Calcium</keyword>
<evidence type="ECO:0000256" key="12">
    <source>
        <dbReference type="SAM" id="MobiDB-lite"/>
    </source>
</evidence>
<dbReference type="SMART" id="SM01065">
    <property type="entry name" value="CBM_2"/>
    <property type="match status" value="1"/>
</dbReference>
<dbReference type="GO" id="GO:0005975">
    <property type="term" value="P:carbohydrate metabolic process"/>
    <property type="evidence" value="ECO:0007669"/>
    <property type="project" value="InterPro"/>
</dbReference>
<dbReference type="Pfam" id="PF02806">
    <property type="entry name" value="Alpha-amylase_C"/>
    <property type="match status" value="1"/>
</dbReference>
<dbReference type="GO" id="GO:2001070">
    <property type="term" value="F:starch binding"/>
    <property type="evidence" value="ECO:0007669"/>
    <property type="project" value="InterPro"/>
</dbReference>
<gene>
    <name evidence="15" type="ORF">PROFUN_01308</name>
</gene>
<feature type="compositionally biased region" description="Low complexity" evidence="12">
    <location>
        <begin position="467"/>
        <end position="483"/>
    </location>
</feature>
<evidence type="ECO:0000256" key="9">
    <source>
        <dbReference type="ARBA" id="ARBA00023295"/>
    </source>
</evidence>
<dbReference type="Pfam" id="PF00686">
    <property type="entry name" value="CBM_20"/>
    <property type="match status" value="1"/>
</dbReference>
<dbReference type="EMBL" id="MDYQ01000003">
    <property type="protein sequence ID" value="PRP89445.1"/>
    <property type="molecule type" value="Genomic_DNA"/>
</dbReference>
<evidence type="ECO:0000256" key="3">
    <source>
        <dbReference type="ARBA" id="ARBA00008061"/>
    </source>
</evidence>
<name>A0A2P6NZP3_9EUKA</name>
<keyword evidence="9 11" id="KW-0326">Glycosidase</keyword>
<dbReference type="Proteomes" id="UP000241769">
    <property type="component" value="Unassembled WGS sequence"/>
</dbReference>
<evidence type="ECO:0000256" key="11">
    <source>
        <dbReference type="RuleBase" id="RU361134"/>
    </source>
</evidence>
<evidence type="ECO:0000256" key="1">
    <source>
        <dbReference type="ARBA" id="ARBA00000548"/>
    </source>
</evidence>
<accession>A0A2P6NZP3</accession>
<keyword evidence="5" id="KW-0479">Metal-binding</keyword>
<dbReference type="InterPro" id="IPR017853">
    <property type="entry name" value="GH"/>
</dbReference>
<evidence type="ECO:0000256" key="8">
    <source>
        <dbReference type="ARBA" id="ARBA00023277"/>
    </source>
</evidence>
<dbReference type="InterPro" id="IPR006048">
    <property type="entry name" value="A-amylase/branching_C"/>
</dbReference>
<dbReference type="InterPro" id="IPR013780">
    <property type="entry name" value="Glyco_hydro_b"/>
</dbReference>
<keyword evidence="6 11" id="KW-0378">Hydrolase</keyword>
<feature type="signal peptide" evidence="13">
    <location>
        <begin position="1"/>
        <end position="16"/>
    </location>
</feature>
<feature type="domain" description="CBM20" evidence="14">
    <location>
        <begin position="483"/>
        <end position="585"/>
    </location>
</feature>
<organism evidence="15 16">
    <name type="scientific">Planoprotostelium fungivorum</name>
    <dbReference type="NCBI Taxonomy" id="1890364"/>
    <lineage>
        <taxon>Eukaryota</taxon>
        <taxon>Amoebozoa</taxon>
        <taxon>Evosea</taxon>
        <taxon>Variosea</taxon>
        <taxon>Cavosteliida</taxon>
        <taxon>Cavosteliaceae</taxon>
        <taxon>Planoprotostelium</taxon>
    </lineage>
</organism>
<comment type="catalytic activity">
    <reaction evidence="1 11">
        <text>Endohydrolysis of (1-&gt;4)-alpha-D-glucosidic linkages in polysaccharides containing three or more (1-&gt;4)-alpha-linked D-glucose units.</text>
        <dbReference type="EC" id="3.2.1.1"/>
    </reaction>
</comment>
<dbReference type="InParanoid" id="A0A2P6NZP3"/>
<dbReference type="PANTHER" id="PTHR43447">
    <property type="entry name" value="ALPHA-AMYLASE"/>
    <property type="match status" value="1"/>
</dbReference>
<protein>
    <recommendedName>
        <fullName evidence="4 11">Alpha-amylase</fullName>
        <ecNumber evidence="4 11">3.2.1.1</ecNumber>
    </recommendedName>
</protein>
<keyword evidence="16" id="KW-1185">Reference proteome</keyword>
<dbReference type="CDD" id="cd11317">
    <property type="entry name" value="AmyAc_bac_euk_AmyA"/>
    <property type="match status" value="1"/>
</dbReference>
<dbReference type="Gene3D" id="2.60.40.10">
    <property type="entry name" value="Immunoglobulins"/>
    <property type="match status" value="1"/>
</dbReference>
<evidence type="ECO:0000259" key="14">
    <source>
        <dbReference type="PROSITE" id="PS51166"/>
    </source>
</evidence>
<dbReference type="PRINTS" id="PR00110">
    <property type="entry name" value="ALPHAAMYLASE"/>
</dbReference>
<reference evidence="15 16" key="1">
    <citation type="journal article" date="2018" name="Genome Biol. Evol.">
        <title>Multiple Roots of Fruiting Body Formation in Amoebozoa.</title>
        <authorList>
            <person name="Hillmann F."/>
            <person name="Forbes G."/>
            <person name="Novohradska S."/>
            <person name="Ferling I."/>
            <person name="Riege K."/>
            <person name="Groth M."/>
            <person name="Westermann M."/>
            <person name="Marz M."/>
            <person name="Spaller T."/>
            <person name="Winckler T."/>
            <person name="Schaap P."/>
            <person name="Glockner G."/>
        </authorList>
    </citation>
    <scope>NUCLEOTIDE SEQUENCE [LARGE SCALE GENOMIC DNA]</scope>
    <source>
        <strain evidence="15 16">Jena</strain>
    </source>
</reference>
<dbReference type="SMART" id="SM00632">
    <property type="entry name" value="Aamy_C"/>
    <property type="match status" value="1"/>
</dbReference>
<sequence>MKVLLLLVTLAVFTSAQKDTIVQLFEWNWDSIGRECIKVLGPLGYGYAQETIQGAAWWTSYQPVSYTVNNKRGSRDQFKKMVADCNGAGVKILVDAVMNHMTGGSGTGVDGHGFTHYSYPGTYSNLDFHYCGSNGNNINNYKNKTEVWTCQLSGLADLATDTSYVQGRLSSYLADLMSMGVAGFRLDAAKHMDPQNIKAIVGKLTTSPFLTQEVIYGYGEGVQPYMYTDIGNVMVFQGSRDLKRMFESDGIANLVRGNGWGQSWGNGYLPSDKANVFVVDHDTERDGSTISYKSNNNAFNLAHVFLLAYDYSTPTVYSGYNFDDFNAGPPGGDHVQDVQCGNGWRCDHRQIPIANMVAFHNAVQGTPISNVVTMGDQALAFGRGEKGFVIINNQDQPWKAQFKTSLPAGTYCDVVHSKNPSNKACSGPTYVVDGSGLFTAAINSRDALAIYEQSASPAPPTTETEEPTTSTTSTDTTVPTTTGTHDDLVEVNFKLVKEDTAEGQTVYITGDSPAVGNWDVNHSPALQNNGSNVWVLSARFKPGRILQYKYFTRYASGGLDWEKRSNRLLKMPSSGSIDEEDQYVN</sequence>
<dbReference type="CDD" id="cd05467">
    <property type="entry name" value="CBM20"/>
    <property type="match status" value="1"/>
</dbReference>
<dbReference type="InterPro" id="IPR031319">
    <property type="entry name" value="A-amylase_C"/>
</dbReference>
<evidence type="ECO:0000256" key="10">
    <source>
        <dbReference type="RuleBase" id="RU003615"/>
    </source>
</evidence>
<proteinExistence type="inferred from homology"/>
<feature type="region of interest" description="Disordered" evidence="12">
    <location>
        <begin position="455"/>
        <end position="484"/>
    </location>
</feature>